<name>A0ACB7WPH9_DIOAL</name>
<gene>
    <name evidence="1" type="ORF">IHE45_02G019100</name>
</gene>
<accession>A0ACB7WPH9</accession>
<evidence type="ECO:0000313" key="1">
    <source>
        <dbReference type="EMBL" id="KAH7690011.1"/>
    </source>
</evidence>
<keyword evidence="2" id="KW-1185">Reference proteome</keyword>
<dbReference type="EMBL" id="CM037012">
    <property type="protein sequence ID" value="KAH7690011.1"/>
    <property type="molecule type" value="Genomic_DNA"/>
</dbReference>
<organism evidence="1 2">
    <name type="scientific">Dioscorea alata</name>
    <name type="common">Purple yam</name>
    <dbReference type="NCBI Taxonomy" id="55571"/>
    <lineage>
        <taxon>Eukaryota</taxon>
        <taxon>Viridiplantae</taxon>
        <taxon>Streptophyta</taxon>
        <taxon>Embryophyta</taxon>
        <taxon>Tracheophyta</taxon>
        <taxon>Spermatophyta</taxon>
        <taxon>Magnoliopsida</taxon>
        <taxon>Liliopsida</taxon>
        <taxon>Dioscoreales</taxon>
        <taxon>Dioscoreaceae</taxon>
        <taxon>Dioscorea</taxon>
    </lineage>
</organism>
<comment type="caution">
    <text evidence="1">The sequence shown here is derived from an EMBL/GenBank/DDBJ whole genome shotgun (WGS) entry which is preliminary data.</text>
</comment>
<sequence length="516" mass="55639">MAGSSPPPLFSSTPLLSYPAPPTAASSPGSSFSAWDPLTALRTPSLPPISASALSMLTPAVLRRLPILSWPCYLACSDEPTSCRATRPPSPLGGWVPSSRSAVECAVAAGLCLGSLGDPPQLGCWPTRSIAFKMSVLYFDFHEGKGKSRVPPIFPPAARRMDTLNDLLAASDLISLHCSLTDDTMHLLNADRLRHIKPGAFIVNTGNSQLIDDCALKQLLIDGAIAGCALDGAEGPQWMEAWVREMPNVLILPRSADYSDEVWMEIRDKAISILLSFFSDGAIPENAISDEDEDLNETGFEDDQLEKRVKEGPLLVGDDQMTDESHLSAESTQRKGIQQKKDAQVSSASQNADSSSKGKNSRSGKKGKKRPANRGSCQKSDDSSAVDRDDDTAMSGRDQALSSSSWLASPDDSKNKESRLFLSNSESTSEKQVTLGVDLGRKFGELLKDGFVIALHTRDRPGFHVSRQRVPGGGWFLDTMSNVTKRDPAVQFLVSFRSKDTLGLRSFAAGGKLLQV</sequence>
<protein>
    <submittedName>
        <fullName evidence="1">D-isomer specific 2-hydroxyacid dehydrogenase NAD-binding domain-containing protein</fullName>
    </submittedName>
</protein>
<proteinExistence type="predicted"/>
<reference evidence="2" key="1">
    <citation type="journal article" date="2022" name="Nat. Commun.">
        <title>Chromosome evolution and the genetic basis of agronomically important traits in greater yam.</title>
        <authorList>
            <person name="Bredeson J.V."/>
            <person name="Lyons J.B."/>
            <person name="Oniyinde I.O."/>
            <person name="Okereke N.R."/>
            <person name="Kolade O."/>
            <person name="Nnabue I."/>
            <person name="Nwadili C.O."/>
            <person name="Hribova E."/>
            <person name="Parker M."/>
            <person name="Nwogha J."/>
            <person name="Shu S."/>
            <person name="Carlson J."/>
            <person name="Kariba R."/>
            <person name="Muthemba S."/>
            <person name="Knop K."/>
            <person name="Barton G.J."/>
            <person name="Sherwood A.V."/>
            <person name="Lopez-Montes A."/>
            <person name="Asiedu R."/>
            <person name="Jamnadass R."/>
            <person name="Muchugi A."/>
            <person name="Goodstein D."/>
            <person name="Egesi C.N."/>
            <person name="Featherston J."/>
            <person name="Asfaw A."/>
            <person name="Simpson G.G."/>
            <person name="Dolezel J."/>
            <person name="Hendre P.S."/>
            <person name="Van Deynze A."/>
            <person name="Kumar P.L."/>
            <person name="Obidiegwu J.E."/>
            <person name="Bhattacharjee R."/>
            <person name="Rokhsar D.S."/>
        </authorList>
    </citation>
    <scope>NUCLEOTIDE SEQUENCE [LARGE SCALE GENOMIC DNA]</scope>
    <source>
        <strain evidence="2">cv. TDa95/00328</strain>
    </source>
</reference>
<dbReference type="Proteomes" id="UP000827976">
    <property type="component" value="Chromosome 2"/>
</dbReference>
<evidence type="ECO:0000313" key="2">
    <source>
        <dbReference type="Proteomes" id="UP000827976"/>
    </source>
</evidence>